<dbReference type="AlphaFoldDB" id="A0A518ID99"/>
<dbReference type="GO" id="GO:0003810">
    <property type="term" value="F:protein-glutamine gamma-glutamyltransferase activity"/>
    <property type="evidence" value="ECO:0007669"/>
    <property type="project" value="UniProtKB-EC"/>
</dbReference>
<dbReference type="InterPro" id="IPR025403">
    <property type="entry name" value="TgpA-like_C"/>
</dbReference>
<reference evidence="3 4" key="1">
    <citation type="submission" date="2019-03" db="EMBL/GenBank/DDBJ databases">
        <title>Deep-cultivation of Planctomycetes and their phenomic and genomic characterization uncovers novel biology.</title>
        <authorList>
            <person name="Wiegand S."/>
            <person name="Jogler M."/>
            <person name="Boedeker C."/>
            <person name="Pinto D."/>
            <person name="Vollmers J."/>
            <person name="Rivas-Marin E."/>
            <person name="Kohn T."/>
            <person name="Peeters S.H."/>
            <person name="Heuer A."/>
            <person name="Rast P."/>
            <person name="Oberbeckmann S."/>
            <person name="Bunk B."/>
            <person name="Jeske O."/>
            <person name="Meyerdierks A."/>
            <person name="Storesund J.E."/>
            <person name="Kallscheuer N."/>
            <person name="Luecker S."/>
            <person name="Lage O.M."/>
            <person name="Pohl T."/>
            <person name="Merkel B.J."/>
            <person name="Hornburger P."/>
            <person name="Mueller R.-W."/>
            <person name="Bruemmer F."/>
            <person name="Labrenz M."/>
            <person name="Spormann A.M."/>
            <person name="Op den Camp H."/>
            <person name="Overmann J."/>
            <person name="Amann R."/>
            <person name="Jetten M.S.M."/>
            <person name="Mascher T."/>
            <person name="Medema M.H."/>
            <person name="Devos D.P."/>
            <person name="Kaster A.-K."/>
            <person name="Ovreas L."/>
            <person name="Rohde M."/>
            <person name="Galperin M.Y."/>
            <person name="Jogler C."/>
        </authorList>
    </citation>
    <scope>NUCLEOTIDE SEQUENCE [LARGE SCALE GENOMIC DNA]</scope>
    <source>
        <strain evidence="3 4">Enr17</strain>
    </source>
</reference>
<feature type="transmembrane region" description="Helical" evidence="1">
    <location>
        <begin position="57"/>
        <end position="76"/>
    </location>
</feature>
<dbReference type="Pfam" id="PF01841">
    <property type="entry name" value="Transglut_core"/>
    <property type="match status" value="1"/>
</dbReference>
<dbReference type="KEGG" id="gfm:Enr17x_31280"/>
<evidence type="ECO:0000313" key="3">
    <source>
        <dbReference type="EMBL" id="QDV51076.1"/>
    </source>
</evidence>
<evidence type="ECO:0000259" key="2">
    <source>
        <dbReference type="SMART" id="SM00460"/>
    </source>
</evidence>
<name>A0A518ID99_9PLAN</name>
<feature type="transmembrane region" description="Helical" evidence="1">
    <location>
        <begin position="201"/>
        <end position="223"/>
    </location>
</feature>
<dbReference type="Pfam" id="PF11992">
    <property type="entry name" value="TgpA_N"/>
    <property type="match status" value="1"/>
</dbReference>
<dbReference type="EC" id="2.3.2.13" evidence="3"/>
<dbReference type="InterPro" id="IPR038765">
    <property type="entry name" value="Papain-like_cys_pep_sf"/>
</dbReference>
<keyword evidence="4" id="KW-1185">Reference proteome</keyword>
<feature type="transmembrane region" description="Helical" evidence="1">
    <location>
        <begin position="635"/>
        <end position="658"/>
    </location>
</feature>
<dbReference type="RefSeq" id="WP_145310033.1">
    <property type="nucleotide sequence ID" value="NZ_CP037452.1"/>
</dbReference>
<dbReference type="Proteomes" id="UP000318313">
    <property type="component" value="Chromosome"/>
</dbReference>
<evidence type="ECO:0000256" key="1">
    <source>
        <dbReference type="SAM" id="Phobius"/>
    </source>
</evidence>
<keyword evidence="1" id="KW-0472">Membrane</keyword>
<keyword evidence="3" id="KW-0808">Transferase</keyword>
<evidence type="ECO:0000313" key="4">
    <source>
        <dbReference type="Proteomes" id="UP000318313"/>
    </source>
</evidence>
<keyword evidence="1" id="KW-0812">Transmembrane</keyword>
<dbReference type="SMART" id="SM00460">
    <property type="entry name" value="TGc"/>
    <property type="match status" value="1"/>
</dbReference>
<dbReference type="InterPro" id="IPR002931">
    <property type="entry name" value="Transglutaminase-like"/>
</dbReference>
<protein>
    <submittedName>
        <fullName evidence="3">Protein-glutamine gamma-glutamyltransferase</fullName>
        <ecNumber evidence="3">2.3.2.13</ecNumber>
    </submittedName>
</protein>
<feature type="domain" description="Transglutaminase-like" evidence="2">
    <location>
        <begin position="481"/>
        <end position="551"/>
    </location>
</feature>
<dbReference type="PANTHER" id="PTHR42736">
    <property type="entry name" value="PROTEIN-GLUTAMINE GAMMA-GLUTAMYLTRANSFERASE"/>
    <property type="match status" value="1"/>
</dbReference>
<dbReference type="Pfam" id="PF13559">
    <property type="entry name" value="DUF4129"/>
    <property type="match status" value="1"/>
</dbReference>
<sequence>MNLTLTFQISIYLLVALSSIMFMMAEGGLFPQLLTIPLGMLTLFFTDRWEKFSLTPLWANILGLLAFLIVCAEFFSNIEGRLLSGAHFLVYLTWIILLQKKSDPQYWWLCALGFLQIAVGAVLTESGYYGSLLVVYMFLSIWTLSVFSLYRTRNTFFKQDAPVGLPRLKVEQAAVSPFQQFSQVQGGVQSDQSRRWLTAEFFWATFGCSIAALSISMCFFLLIPRLWVNRSIFNNETVQGGNKPLVGFTEKVQLGEMGEILESTERVLELAIYDNETDEPVTVTEFVEKYGLDEPLFRGTVLSNYQNGSWSKAQRRRLRRGYSEWRPTRSKELDIQDLYRQEYILEPIGTRVLFIMQPLVAMDMLSDSENTLDVESYEIRQKMLPRKDESTKYNLFTAKRPQENSEMSQLYRQRQYLELPRNDLKRLIKYTRSLIAAHPELKTKTDKARFLESHLRDSGDYSYTLNMSIEDPTIDPVEDFLFNRKSGHCEYYASALALMLRAIGIPTRVITGFKGGEPKYLSNQFEVQQRHAHSWVEVYLDDHWETMDATPALQRAEMVAKNAASLSSWKGANKMLSQFWNDYVIGVSFQRQKRAFYDPIVRAGKKLGKQLLDIRATLTAAVTTVKSFLSSPRRWFSWEGGAAVFIIAGLFFGLKWLFKITIRVFRFLFNKETKQSGVLNSANVAFYEKFQNLLAKKGLVRERSETQKEFSIQVKTDLLSELSEAHITDYPDQVTELYYQVRYGDHSLEPQESEEIQRKLTTLESVLLKEEPSQS</sequence>
<dbReference type="InterPro" id="IPR021878">
    <property type="entry name" value="TgpA_N"/>
</dbReference>
<feature type="transmembrane region" description="Helical" evidence="1">
    <location>
        <begin position="106"/>
        <end position="123"/>
    </location>
</feature>
<feature type="transmembrane region" description="Helical" evidence="1">
    <location>
        <begin position="129"/>
        <end position="150"/>
    </location>
</feature>
<keyword evidence="3" id="KW-0012">Acyltransferase</keyword>
<keyword evidence="1" id="KW-1133">Transmembrane helix</keyword>
<dbReference type="EMBL" id="CP037452">
    <property type="protein sequence ID" value="QDV51076.1"/>
    <property type="molecule type" value="Genomic_DNA"/>
</dbReference>
<dbReference type="InterPro" id="IPR052901">
    <property type="entry name" value="Bact_TGase-like"/>
</dbReference>
<accession>A0A518ID99</accession>
<proteinExistence type="predicted"/>
<dbReference type="OrthoDB" id="9804872at2"/>
<organism evidence="3 4">
    <name type="scientific">Gimesia fumaroli</name>
    <dbReference type="NCBI Taxonomy" id="2527976"/>
    <lineage>
        <taxon>Bacteria</taxon>
        <taxon>Pseudomonadati</taxon>
        <taxon>Planctomycetota</taxon>
        <taxon>Planctomycetia</taxon>
        <taxon>Planctomycetales</taxon>
        <taxon>Planctomycetaceae</taxon>
        <taxon>Gimesia</taxon>
    </lineage>
</organism>
<dbReference type="PANTHER" id="PTHR42736:SF1">
    <property type="entry name" value="PROTEIN-GLUTAMINE GAMMA-GLUTAMYLTRANSFERASE"/>
    <property type="match status" value="1"/>
</dbReference>
<dbReference type="SUPFAM" id="SSF54001">
    <property type="entry name" value="Cysteine proteinases"/>
    <property type="match status" value="1"/>
</dbReference>
<gene>
    <name evidence="3" type="primary">tgpA_2</name>
    <name evidence="3" type="ORF">Enr17x_31280</name>
</gene>
<dbReference type="Gene3D" id="3.10.620.30">
    <property type="match status" value="1"/>
</dbReference>